<name>A0A9D3Y8R0_DREPO</name>
<organism evidence="1 2">
    <name type="scientific">Dreissena polymorpha</name>
    <name type="common">Zebra mussel</name>
    <name type="synonym">Mytilus polymorpha</name>
    <dbReference type="NCBI Taxonomy" id="45954"/>
    <lineage>
        <taxon>Eukaryota</taxon>
        <taxon>Metazoa</taxon>
        <taxon>Spiralia</taxon>
        <taxon>Lophotrochozoa</taxon>
        <taxon>Mollusca</taxon>
        <taxon>Bivalvia</taxon>
        <taxon>Autobranchia</taxon>
        <taxon>Heteroconchia</taxon>
        <taxon>Euheterodonta</taxon>
        <taxon>Imparidentia</taxon>
        <taxon>Neoheterodontei</taxon>
        <taxon>Myida</taxon>
        <taxon>Dreissenoidea</taxon>
        <taxon>Dreissenidae</taxon>
        <taxon>Dreissena</taxon>
    </lineage>
</organism>
<dbReference type="Proteomes" id="UP000828390">
    <property type="component" value="Unassembled WGS sequence"/>
</dbReference>
<reference evidence="1" key="1">
    <citation type="journal article" date="2019" name="bioRxiv">
        <title>The Genome of the Zebra Mussel, Dreissena polymorpha: A Resource for Invasive Species Research.</title>
        <authorList>
            <person name="McCartney M.A."/>
            <person name="Auch B."/>
            <person name="Kono T."/>
            <person name="Mallez S."/>
            <person name="Zhang Y."/>
            <person name="Obille A."/>
            <person name="Becker A."/>
            <person name="Abrahante J.E."/>
            <person name="Garbe J."/>
            <person name="Badalamenti J.P."/>
            <person name="Herman A."/>
            <person name="Mangelson H."/>
            <person name="Liachko I."/>
            <person name="Sullivan S."/>
            <person name="Sone E.D."/>
            <person name="Koren S."/>
            <person name="Silverstein K.A.T."/>
            <person name="Beckman K.B."/>
            <person name="Gohl D.M."/>
        </authorList>
    </citation>
    <scope>NUCLEOTIDE SEQUENCE</scope>
    <source>
        <strain evidence="1">Duluth1</strain>
        <tissue evidence="1">Whole animal</tissue>
    </source>
</reference>
<dbReference type="AlphaFoldDB" id="A0A9D3Y8R0"/>
<accession>A0A9D3Y8R0</accession>
<gene>
    <name evidence="1" type="ORF">DPMN_083118</name>
</gene>
<keyword evidence="2" id="KW-1185">Reference proteome</keyword>
<evidence type="ECO:0000313" key="2">
    <source>
        <dbReference type="Proteomes" id="UP000828390"/>
    </source>
</evidence>
<protein>
    <submittedName>
        <fullName evidence="1">Uncharacterized protein</fullName>
    </submittedName>
</protein>
<reference evidence="1" key="2">
    <citation type="submission" date="2020-11" db="EMBL/GenBank/DDBJ databases">
        <authorList>
            <person name="McCartney M.A."/>
            <person name="Auch B."/>
            <person name="Kono T."/>
            <person name="Mallez S."/>
            <person name="Becker A."/>
            <person name="Gohl D.M."/>
            <person name="Silverstein K.A.T."/>
            <person name="Koren S."/>
            <person name="Bechman K.B."/>
            <person name="Herman A."/>
            <person name="Abrahante J.E."/>
            <person name="Garbe J."/>
        </authorList>
    </citation>
    <scope>NUCLEOTIDE SEQUENCE</scope>
    <source>
        <strain evidence="1">Duluth1</strain>
        <tissue evidence="1">Whole animal</tissue>
    </source>
</reference>
<dbReference type="EMBL" id="JAIWYP010000016">
    <property type="protein sequence ID" value="KAH3695660.1"/>
    <property type="molecule type" value="Genomic_DNA"/>
</dbReference>
<proteinExistence type="predicted"/>
<comment type="caution">
    <text evidence="1">The sequence shown here is derived from an EMBL/GenBank/DDBJ whole genome shotgun (WGS) entry which is preliminary data.</text>
</comment>
<evidence type="ECO:0000313" key="1">
    <source>
        <dbReference type="EMBL" id="KAH3695660.1"/>
    </source>
</evidence>
<sequence length="74" mass="8462">MLQQLGWPPLQERRAHAKVTMMYRIANGIVEVPSSNLTVISSARGHGLHYLVPFARTQCYQRTFFFPDTIRIGS</sequence>